<dbReference type="PANTHER" id="PTHR24096:SF353">
    <property type="entry name" value="GH16244P-RELATED"/>
    <property type="match status" value="1"/>
</dbReference>
<evidence type="ECO:0000259" key="4">
    <source>
        <dbReference type="Pfam" id="PF13193"/>
    </source>
</evidence>
<name>A0A6M2E2L5_XENCH</name>
<dbReference type="Gene3D" id="3.40.50.12780">
    <property type="entry name" value="N-terminal domain of ligase-like"/>
    <property type="match status" value="1"/>
</dbReference>
<dbReference type="GO" id="GO:0046949">
    <property type="term" value="P:fatty-acyl-CoA biosynthetic process"/>
    <property type="evidence" value="ECO:0007669"/>
    <property type="project" value="TreeGrafter"/>
</dbReference>
<reference evidence="5" key="1">
    <citation type="submission" date="2020-03" db="EMBL/GenBank/DDBJ databases">
        <title>Transcriptomic Profiling of the Digestive Tract of the Rat Flea, Xenopsylla cheopis, Following Blood Feeding and Infection with Yersinia pestis.</title>
        <authorList>
            <person name="Bland D.M."/>
            <person name="Martens C.A."/>
            <person name="Virtaneva K."/>
            <person name="Kanakabandi K."/>
            <person name="Long D."/>
            <person name="Rosenke R."/>
            <person name="Saturday G.A."/>
            <person name="Hoyt F.H."/>
            <person name="Bruno D.P."/>
            <person name="Ribeiro J.M.C."/>
            <person name="Hinnebusch J."/>
        </authorList>
    </citation>
    <scope>NUCLEOTIDE SEQUENCE</scope>
</reference>
<sequence length="322" mass="36230">MSWGSGIFMLIVGVLSGAFRVYSRKPFSEDKLLHIMHKYRPGFMLLSCFQVSLLNAFLQDKPHLAKAFSEVEMLYAVGSKISPKQFETTQKHLGSGKLLVWYGMTECVNGTNTILCSEYRPHTVGKVCINTELKILSLETGQTLGPNKQGEIYLRGPTMLGYFDNPEATAQVLDAKTGWFKTGDIGYYDEDGYVYVMDRIKEIAKYKGIYVNPSDIEDVVCQHPDVRGCAVVSVPHDEVCDLMVGYVELLPGHENNVTAQELEQYTNERVQDYEKLRGGLYIVKTLPVLTNGKKDKTTVRKIAKDMTNQIYDKYNSIVSSKG</sequence>
<evidence type="ECO:0000256" key="2">
    <source>
        <dbReference type="ARBA" id="ARBA00023140"/>
    </source>
</evidence>
<dbReference type="GO" id="GO:0005777">
    <property type="term" value="C:peroxisome"/>
    <property type="evidence" value="ECO:0007669"/>
    <property type="project" value="UniProtKB-SubCell"/>
</dbReference>
<dbReference type="InterPro" id="IPR045851">
    <property type="entry name" value="AMP-bd_C_sf"/>
</dbReference>
<dbReference type="Pfam" id="PF13193">
    <property type="entry name" value="AMP-binding_C"/>
    <property type="match status" value="1"/>
</dbReference>
<evidence type="ECO:0000259" key="3">
    <source>
        <dbReference type="Pfam" id="PF00501"/>
    </source>
</evidence>
<dbReference type="PANTHER" id="PTHR24096">
    <property type="entry name" value="LONG-CHAIN-FATTY-ACID--COA LIGASE"/>
    <property type="match status" value="1"/>
</dbReference>
<evidence type="ECO:0000256" key="1">
    <source>
        <dbReference type="ARBA" id="ARBA00004275"/>
    </source>
</evidence>
<dbReference type="Gene3D" id="3.30.300.30">
    <property type="match status" value="1"/>
</dbReference>
<protein>
    <submittedName>
        <fullName evidence="5">Putative acyl-coa synthetase</fullName>
    </submittedName>
</protein>
<dbReference type="InterPro" id="IPR042099">
    <property type="entry name" value="ANL_N_sf"/>
</dbReference>
<comment type="subcellular location">
    <subcellularLocation>
        <location evidence="1">Peroxisome</location>
    </subcellularLocation>
</comment>
<dbReference type="SUPFAM" id="SSF56801">
    <property type="entry name" value="Acetyl-CoA synthetase-like"/>
    <property type="match status" value="1"/>
</dbReference>
<feature type="domain" description="AMP-binding enzyme C-terminal" evidence="4">
    <location>
        <begin position="216"/>
        <end position="293"/>
    </location>
</feature>
<evidence type="ECO:0000313" key="5">
    <source>
        <dbReference type="EMBL" id="NOV51728.1"/>
    </source>
</evidence>
<proteinExistence type="predicted"/>
<keyword evidence="2" id="KW-0576">Peroxisome</keyword>
<dbReference type="InterPro" id="IPR000873">
    <property type="entry name" value="AMP-dep_synth/lig_dom"/>
</dbReference>
<dbReference type="Pfam" id="PF00501">
    <property type="entry name" value="AMP-binding"/>
    <property type="match status" value="1"/>
</dbReference>
<feature type="domain" description="AMP-dependent synthetase/ligase" evidence="3">
    <location>
        <begin position="1"/>
        <end position="163"/>
    </location>
</feature>
<organism evidence="5">
    <name type="scientific">Xenopsylla cheopis</name>
    <name type="common">Oriental rat flea</name>
    <name type="synonym">Pulex cheopis</name>
    <dbReference type="NCBI Taxonomy" id="163159"/>
    <lineage>
        <taxon>Eukaryota</taxon>
        <taxon>Metazoa</taxon>
        <taxon>Ecdysozoa</taxon>
        <taxon>Arthropoda</taxon>
        <taxon>Hexapoda</taxon>
        <taxon>Insecta</taxon>
        <taxon>Pterygota</taxon>
        <taxon>Neoptera</taxon>
        <taxon>Endopterygota</taxon>
        <taxon>Siphonaptera</taxon>
        <taxon>Pulicidae</taxon>
        <taxon>Xenopsyllinae</taxon>
        <taxon>Xenopsylla</taxon>
    </lineage>
</organism>
<accession>A0A6M2E2L5</accession>
<dbReference type="InterPro" id="IPR025110">
    <property type="entry name" value="AMP-bd_C"/>
</dbReference>
<dbReference type="AlphaFoldDB" id="A0A6M2E2L5"/>
<dbReference type="EMBL" id="GIIL01008002">
    <property type="protein sequence ID" value="NOV51728.1"/>
    <property type="molecule type" value="Transcribed_RNA"/>
</dbReference>
<dbReference type="GO" id="GO:0004467">
    <property type="term" value="F:long-chain fatty acid-CoA ligase activity"/>
    <property type="evidence" value="ECO:0007669"/>
    <property type="project" value="TreeGrafter"/>
</dbReference>